<dbReference type="EMBL" id="JQFK01000007">
    <property type="protein sequence ID" value="KGK39670.1"/>
    <property type="molecule type" value="Genomic_DNA"/>
</dbReference>
<evidence type="ECO:0000313" key="5">
    <source>
        <dbReference type="Proteomes" id="UP000029867"/>
    </source>
</evidence>
<dbReference type="InterPro" id="IPR010424">
    <property type="entry name" value="EutQ"/>
</dbReference>
<dbReference type="InterPro" id="IPR014710">
    <property type="entry name" value="RmlC-like_jellyroll"/>
</dbReference>
<keyword evidence="8" id="KW-1185">Reference proteome</keyword>
<evidence type="ECO:0000313" key="7">
    <source>
        <dbReference type="Proteomes" id="UP000195871"/>
    </source>
</evidence>
<sequence length="122" mass="13480">MPMEFYPTAQAADVLPPKISDNSYLGDTMTSKNTDAEHTITSGFFKVVPGEPLVYTYTYDEMKVCLESVGDMSITDEEGTVIKPKKGDTIYLKNGCTITFKAEGEGSYGKFFYCGLKTLNQL</sequence>
<accession>A0A099P3Z0</accession>
<name>A0A099P3Z0_PICKU</name>
<organism evidence="2 5">
    <name type="scientific">Pichia kudriavzevii</name>
    <name type="common">Yeast</name>
    <name type="synonym">Issatchenkia orientalis</name>
    <dbReference type="NCBI Taxonomy" id="4909"/>
    <lineage>
        <taxon>Eukaryota</taxon>
        <taxon>Fungi</taxon>
        <taxon>Dikarya</taxon>
        <taxon>Ascomycota</taxon>
        <taxon>Saccharomycotina</taxon>
        <taxon>Pichiomycetes</taxon>
        <taxon>Pichiales</taxon>
        <taxon>Pichiaceae</taxon>
        <taxon>Pichia</taxon>
    </lineage>
</organism>
<protein>
    <recommendedName>
        <fullName evidence="9">(S)-ureidoglycine aminohydrolase cupin domain-containing protein</fullName>
    </recommendedName>
</protein>
<evidence type="ECO:0000313" key="8">
    <source>
        <dbReference type="Proteomes" id="UP000249293"/>
    </source>
</evidence>
<evidence type="ECO:0000313" key="6">
    <source>
        <dbReference type="Proteomes" id="UP000189274"/>
    </source>
</evidence>
<dbReference type="PANTHER" id="PTHR36169:SF1">
    <property type="entry name" value="ACETATE KINASE EUTQ"/>
    <property type="match status" value="1"/>
</dbReference>
<dbReference type="PANTHER" id="PTHR36169">
    <property type="entry name" value="ETHANOLAMINE UTILIZATION PROTEIN EUTQ"/>
    <property type="match status" value="1"/>
</dbReference>
<dbReference type="HOGENOM" id="CLU_141740_0_0_1"/>
<dbReference type="Proteomes" id="UP000189274">
    <property type="component" value="Unassembled WGS sequence"/>
</dbReference>
<dbReference type="AlphaFoldDB" id="A0A099P3Z0"/>
<dbReference type="VEuPathDB" id="FungiDB:C5L36_0C06557"/>
<proteinExistence type="predicted"/>
<dbReference type="EMBL" id="CP028775">
    <property type="protein sequence ID" value="AWU76734.1"/>
    <property type="molecule type" value="Genomic_DNA"/>
</dbReference>
<reference evidence="6" key="3">
    <citation type="journal article" date="2017" name="Genome Announc.">
        <title>Genome sequences of Cyberlindnera fabianii 65, Pichia kudriavzevii 129, and Saccharomyces cerevisiae 131 isolated from fermented masau fruits in Zimbabwe.</title>
        <authorList>
            <person name="van Rijswijck I.M.H."/>
            <person name="Derks M.F.L."/>
            <person name="Abee T."/>
            <person name="de Ridder D."/>
            <person name="Smid E.J."/>
        </authorList>
    </citation>
    <scope>NUCLEOTIDE SEQUENCE [LARGE SCALE GENOMIC DNA]</scope>
    <source>
        <strain evidence="6">129</strain>
    </source>
</reference>
<dbReference type="InterPro" id="IPR011051">
    <property type="entry name" value="RmlC_Cupin_sf"/>
</dbReference>
<reference evidence="4 7" key="5">
    <citation type="submission" date="2017-05" db="EMBL/GenBank/DDBJ databases">
        <title>The Genome Sequence of Candida krusei Ckrusei653.</title>
        <authorList>
            <person name="Cuomo C."/>
            <person name="Forche A."/>
            <person name="Young S."/>
            <person name="Abouelleil A."/>
            <person name="Cao P."/>
            <person name="Chapman S."/>
            <person name="Cusick C."/>
            <person name="Shea T."/>
            <person name="Nusbaum C."/>
            <person name="Birren B."/>
        </authorList>
    </citation>
    <scope>NUCLEOTIDE SEQUENCE [LARGE SCALE GENOMIC DNA]</scope>
    <source>
        <strain evidence="4 7">Ckrusei653</strain>
    </source>
</reference>
<dbReference type="EMBL" id="MQVM01000005">
    <property type="protein sequence ID" value="ONH75853.1"/>
    <property type="molecule type" value="Genomic_DNA"/>
</dbReference>
<reference evidence="2" key="2">
    <citation type="submission" date="2014-08" db="EMBL/GenBank/DDBJ databases">
        <title>Exploiting Issatchenkia orientalis SD108 for Succinic Acid Production.</title>
        <authorList>
            <person name="Xiao H."/>
            <person name="Shao Z."/>
            <person name="Jiang Y."/>
            <person name="Dole S."/>
            <person name="Zhao H."/>
        </authorList>
    </citation>
    <scope>NUCLEOTIDE SEQUENCE [LARGE SCALE GENOMIC DNA]</scope>
    <source>
        <strain evidence="2">SD108</strain>
    </source>
</reference>
<evidence type="ECO:0000313" key="2">
    <source>
        <dbReference type="EMBL" id="KGK39670.1"/>
    </source>
</evidence>
<dbReference type="Gene3D" id="2.60.120.10">
    <property type="entry name" value="Jelly Rolls"/>
    <property type="match status" value="1"/>
</dbReference>
<gene>
    <name evidence="3" type="ORF">BOH78_1515</name>
    <name evidence="1" type="ORF">C5L36_0C06557</name>
    <name evidence="4" type="ORF">CAS74_000673</name>
    <name evidence="2" type="ORF">JL09_g1227</name>
</gene>
<evidence type="ECO:0008006" key="9">
    <source>
        <dbReference type="Google" id="ProtNLM"/>
    </source>
</evidence>
<reference evidence="1 8" key="6">
    <citation type="submission" date="2018-06" db="EMBL/GenBank/DDBJ databases">
        <title>Population genomics shows no distinction between pathogenic Candida krusei and environmental Pichia kudriavzevii: One species, four names.</title>
        <authorList>
            <person name="Douglass A.P."/>
            <person name="Offei B."/>
            <person name="Braun-Galleani S."/>
            <person name="Coughlan A.Y."/>
            <person name="Martos A."/>
            <person name="Ortiz-Merino R.A."/>
            <person name="Byrne K.P."/>
            <person name="Wolfe K.H."/>
        </authorList>
    </citation>
    <scope>NUCLEOTIDE SEQUENCE [LARGE SCALE GENOMIC DNA]</scope>
    <source>
        <strain evidence="1 8">CBS573</strain>
    </source>
</reference>
<dbReference type="Proteomes" id="UP000029867">
    <property type="component" value="Unassembled WGS sequence"/>
</dbReference>
<evidence type="ECO:0000313" key="4">
    <source>
        <dbReference type="EMBL" id="OUT24286.1"/>
    </source>
</evidence>
<dbReference type="OrthoDB" id="4985585at2759"/>
<evidence type="ECO:0000313" key="3">
    <source>
        <dbReference type="EMBL" id="ONH75853.1"/>
    </source>
</evidence>
<dbReference type="EMBL" id="NHMM01000001">
    <property type="protein sequence ID" value="OUT24286.1"/>
    <property type="molecule type" value="Genomic_DNA"/>
</dbReference>
<dbReference type="Proteomes" id="UP000195871">
    <property type="component" value="Unassembled WGS sequence"/>
</dbReference>
<reference evidence="3" key="4">
    <citation type="submission" date="2017-01" db="EMBL/GenBank/DDBJ databases">
        <authorList>
            <person name="Mah S.A."/>
            <person name="Swanson W.J."/>
            <person name="Moy G.W."/>
            <person name="Vacquier V.D."/>
        </authorList>
    </citation>
    <scope>NUCLEOTIDE SEQUENCE [LARGE SCALE GENOMIC DNA]</scope>
    <source>
        <strain evidence="3">129</strain>
    </source>
</reference>
<evidence type="ECO:0000313" key="1">
    <source>
        <dbReference type="EMBL" id="AWU76734.1"/>
    </source>
</evidence>
<dbReference type="SUPFAM" id="SSF51182">
    <property type="entry name" value="RmlC-like cupins"/>
    <property type="match status" value="1"/>
</dbReference>
<dbReference type="eggNOG" id="ENOG502S3HA">
    <property type="taxonomic scope" value="Eukaryota"/>
</dbReference>
<dbReference type="Proteomes" id="UP000249293">
    <property type="component" value="Chromosome 3"/>
</dbReference>
<reference evidence="5" key="1">
    <citation type="journal article" date="2014" name="Microb. Cell Fact.">
        <title>Exploiting Issatchenkia orientalis SD108 for succinic acid production.</title>
        <authorList>
            <person name="Xiao H."/>
            <person name="Shao Z."/>
            <person name="Jiang Y."/>
            <person name="Dole S."/>
            <person name="Zhao H."/>
        </authorList>
    </citation>
    <scope>NUCLEOTIDE SEQUENCE [LARGE SCALE GENOMIC DNA]</scope>
    <source>
        <strain evidence="5">SD108</strain>
    </source>
</reference>